<comment type="caution">
    <text evidence="1">The sequence shown here is derived from an EMBL/GenBank/DDBJ whole genome shotgun (WGS) entry which is preliminary data.</text>
</comment>
<proteinExistence type="predicted"/>
<dbReference type="EMBL" id="JACIDZ010000015">
    <property type="protein sequence ID" value="MBB4123967.1"/>
    <property type="molecule type" value="Genomic_DNA"/>
</dbReference>
<organism evidence="1 2">
    <name type="scientific">Martelella radicis</name>
    <dbReference type="NCBI Taxonomy" id="1397476"/>
    <lineage>
        <taxon>Bacteria</taxon>
        <taxon>Pseudomonadati</taxon>
        <taxon>Pseudomonadota</taxon>
        <taxon>Alphaproteobacteria</taxon>
        <taxon>Hyphomicrobiales</taxon>
        <taxon>Aurantimonadaceae</taxon>
        <taxon>Martelella</taxon>
    </lineage>
</organism>
<reference evidence="1 2" key="1">
    <citation type="submission" date="2020-08" db="EMBL/GenBank/DDBJ databases">
        <title>Genomic Encyclopedia of Type Strains, Phase IV (KMG-IV): sequencing the most valuable type-strain genomes for metagenomic binning, comparative biology and taxonomic classification.</title>
        <authorList>
            <person name="Goeker M."/>
        </authorList>
    </citation>
    <scope>NUCLEOTIDE SEQUENCE [LARGE SCALE GENOMIC DNA]</scope>
    <source>
        <strain evidence="1 2">DSM 28101</strain>
    </source>
</reference>
<sequence>MDKKFKKIESEYCTFLKIQKTTLKSGLMAVFRNNTALQESKGYIDLKGKFHDLTATDWIGVEKLEKRRDMLISQKINPVETDKAIAEYHSNDDGYYHYI</sequence>
<dbReference type="RefSeq" id="WP_183489929.1">
    <property type="nucleotide sequence ID" value="NZ_JACIDZ010000015.1"/>
</dbReference>
<protein>
    <submittedName>
        <fullName evidence="1">Uncharacterized protein</fullName>
    </submittedName>
</protein>
<dbReference type="Proteomes" id="UP000530571">
    <property type="component" value="Unassembled WGS sequence"/>
</dbReference>
<name>A0A7W6PB24_9HYPH</name>
<keyword evidence="2" id="KW-1185">Reference proteome</keyword>
<accession>A0A7W6PB24</accession>
<evidence type="ECO:0000313" key="1">
    <source>
        <dbReference type="EMBL" id="MBB4123967.1"/>
    </source>
</evidence>
<gene>
    <name evidence="1" type="ORF">GGR30_003916</name>
</gene>
<dbReference type="AlphaFoldDB" id="A0A7W6PB24"/>
<evidence type="ECO:0000313" key="2">
    <source>
        <dbReference type="Proteomes" id="UP000530571"/>
    </source>
</evidence>